<dbReference type="PANTHER" id="PTHR47371:SF3">
    <property type="entry name" value="PHOSPHOGLYCEROL TRANSFERASE I"/>
    <property type="match status" value="1"/>
</dbReference>
<gene>
    <name evidence="11" type="ORF">IPV69_03500</name>
</gene>
<dbReference type="EMBL" id="CP063458">
    <property type="protein sequence ID" value="QOV90445.1"/>
    <property type="molecule type" value="Genomic_DNA"/>
</dbReference>
<feature type="binding site" evidence="8">
    <location>
        <position position="341"/>
    </location>
    <ligand>
        <name>Mn(2+)</name>
        <dbReference type="ChEBI" id="CHEBI:29035"/>
    </ligand>
</feature>
<keyword evidence="5 9" id="KW-0472">Membrane</keyword>
<keyword evidence="11" id="KW-0378">Hydrolase</keyword>
<dbReference type="PANTHER" id="PTHR47371">
    <property type="entry name" value="LIPOTEICHOIC ACID SYNTHASE"/>
    <property type="match status" value="1"/>
</dbReference>
<dbReference type="PIRSF" id="PIRSF005091">
    <property type="entry name" value="Mmb_sulf_HI1246"/>
    <property type="match status" value="1"/>
</dbReference>
<dbReference type="Pfam" id="PF00884">
    <property type="entry name" value="Sulfatase"/>
    <property type="match status" value="1"/>
</dbReference>
<evidence type="ECO:0000256" key="7">
    <source>
        <dbReference type="PIRSR" id="PIRSR005091-2"/>
    </source>
</evidence>
<dbReference type="InterPro" id="IPR017850">
    <property type="entry name" value="Alkaline_phosphatase_core_sf"/>
</dbReference>
<name>A0A7M2WY95_9BACT</name>
<evidence type="ECO:0000256" key="2">
    <source>
        <dbReference type="ARBA" id="ARBA00022475"/>
    </source>
</evidence>
<feature type="transmembrane region" description="Helical" evidence="9">
    <location>
        <begin position="30"/>
        <end position="54"/>
    </location>
</feature>
<evidence type="ECO:0000313" key="12">
    <source>
        <dbReference type="Proteomes" id="UP000593765"/>
    </source>
</evidence>
<evidence type="ECO:0000259" key="10">
    <source>
        <dbReference type="Pfam" id="PF00884"/>
    </source>
</evidence>
<dbReference type="GO" id="GO:0016787">
    <property type="term" value="F:hydrolase activity"/>
    <property type="evidence" value="ECO:0007669"/>
    <property type="project" value="UniProtKB-KW"/>
</dbReference>
<protein>
    <submittedName>
        <fullName evidence="11">Sulfatase-like hydrolase/transferase</fullName>
    </submittedName>
</protein>
<organism evidence="11 12">
    <name type="scientific">Humisphaera borealis</name>
    <dbReference type="NCBI Taxonomy" id="2807512"/>
    <lineage>
        <taxon>Bacteria</taxon>
        <taxon>Pseudomonadati</taxon>
        <taxon>Planctomycetota</taxon>
        <taxon>Phycisphaerae</taxon>
        <taxon>Tepidisphaerales</taxon>
        <taxon>Tepidisphaeraceae</taxon>
        <taxon>Humisphaera</taxon>
    </lineage>
</organism>
<keyword evidence="7" id="KW-0479">Metal-binding</keyword>
<dbReference type="InterPro" id="IPR000917">
    <property type="entry name" value="Sulfatase_N"/>
</dbReference>
<keyword evidence="4 9" id="KW-1133">Transmembrane helix</keyword>
<feature type="transmembrane region" description="Helical" evidence="9">
    <location>
        <begin position="106"/>
        <end position="124"/>
    </location>
</feature>
<feature type="transmembrane region" description="Helical" evidence="9">
    <location>
        <begin position="160"/>
        <end position="178"/>
    </location>
</feature>
<feature type="active site" evidence="6">
    <location>
        <position position="381"/>
    </location>
</feature>
<dbReference type="InterPro" id="IPR050448">
    <property type="entry name" value="OpgB/LTA_synthase_biosynth"/>
</dbReference>
<feature type="binding site" evidence="8">
    <location>
        <position position="381"/>
    </location>
    <ligand>
        <name>Mn(2+)</name>
        <dbReference type="ChEBI" id="CHEBI:29035"/>
    </ligand>
</feature>
<accession>A0A7M2WY95</accession>
<evidence type="ECO:0000256" key="9">
    <source>
        <dbReference type="SAM" id="Phobius"/>
    </source>
</evidence>
<keyword evidence="2" id="KW-1003">Cell membrane</keyword>
<feature type="binding site" evidence="8">
    <location>
        <position position="558"/>
    </location>
    <ligand>
        <name>Mn(2+)</name>
        <dbReference type="ChEBI" id="CHEBI:29035"/>
    </ligand>
</feature>
<evidence type="ECO:0000256" key="3">
    <source>
        <dbReference type="ARBA" id="ARBA00022692"/>
    </source>
</evidence>
<dbReference type="GO" id="GO:0005886">
    <property type="term" value="C:plasma membrane"/>
    <property type="evidence" value="ECO:0007669"/>
    <property type="project" value="UniProtKB-SubCell"/>
</dbReference>
<comment type="subcellular location">
    <subcellularLocation>
        <location evidence="1">Cell membrane</location>
        <topology evidence="1">Multi-pass membrane protein</topology>
    </subcellularLocation>
</comment>
<dbReference type="Proteomes" id="UP000593765">
    <property type="component" value="Chromosome"/>
</dbReference>
<feature type="binding site" evidence="8">
    <location>
        <position position="559"/>
    </location>
    <ligand>
        <name>Mn(2+)</name>
        <dbReference type="ChEBI" id="CHEBI:29035"/>
    </ligand>
</feature>
<feature type="domain" description="Sulfatase N-terminal" evidence="10">
    <location>
        <begin position="334"/>
        <end position="615"/>
    </location>
</feature>
<evidence type="ECO:0000256" key="1">
    <source>
        <dbReference type="ARBA" id="ARBA00004651"/>
    </source>
</evidence>
<dbReference type="SUPFAM" id="SSF53649">
    <property type="entry name" value="Alkaline phosphatase-like"/>
    <property type="match status" value="1"/>
</dbReference>
<evidence type="ECO:0000256" key="6">
    <source>
        <dbReference type="PIRSR" id="PIRSR005091-1"/>
    </source>
</evidence>
<dbReference type="KEGG" id="hbs:IPV69_03500"/>
<evidence type="ECO:0000256" key="4">
    <source>
        <dbReference type="ARBA" id="ARBA00022989"/>
    </source>
</evidence>
<keyword evidence="7" id="KW-0464">Manganese</keyword>
<dbReference type="AlphaFoldDB" id="A0A7M2WY95"/>
<dbReference type="CDD" id="cd16015">
    <property type="entry name" value="LTA_synthase"/>
    <property type="match status" value="1"/>
</dbReference>
<evidence type="ECO:0000256" key="8">
    <source>
        <dbReference type="PIRSR" id="PIRSR005091-3"/>
    </source>
</evidence>
<dbReference type="RefSeq" id="WP_206293528.1">
    <property type="nucleotide sequence ID" value="NZ_CP063458.1"/>
</dbReference>
<dbReference type="GO" id="GO:0046872">
    <property type="term" value="F:metal ion binding"/>
    <property type="evidence" value="ECO:0007669"/>
    <property type="project" value="UniProtKB-KW"/>
</dbReference>
<feature type="transmembrane region" description="Helical" evidence="9">
    <location>
        <begin position="74"/>
        <end position="94"/>
    </location>
</feature>
<sequence length="722" mass="78910">MQIQPSVTVTTPSDATPAITRRYLPVNLKLLLGLTTLLLVLFALLRLGLIIRVRTAADASWSELLSAFVIGTRFDLSVISFVMTPIMIICYLPWFAPWAGPRRRRIFTWGVTLLFGVMALILIAEFEFFNEFQARYNQLAIRYLNHPEIVGGMTWYNFPVVRYLLGWAALTGVIHLGVRTAMRFAGGTSSPARASDDTTASIVEPKASSVSRTAEFVGIGLIIASIVTGVRGGVQGEPLQWGDAFRGDNEFVSQMSLNGLWSLAHAGLDSIDRDRESGAWAKGMAPDEARQITQRLMTAPGESAIEPGKRTALRTRGSAKSSVNLTTEDGRPVNVVVVMMESFSGRFSGSTGAPRSFTPAFDKIAKEGRLFDRAFSAGSHTHQGIFATQLGFPNLPGYETLMESSVSNQEFCSLSSIFQSRGYQTFFLYNGDFAWDNMRGFFRKQGVKTFVGGEEMLVDAKYRDPVWGVSDGDLFDRCNKEFEAASKKGPFMAAIMTLSNHAPFSVPPVPGAPPITDMGELNKRLEAMRYADWAVGKFVEDAKKLSYFKNTLFVFVGDHGFAVRPKLTDVNLLYHHVPLLFVAPGLVGAKDLPGVDHRVAAHMNVAASVLGLIGVTDTPHASWGRSLFDDTFPDENFAVFKMSGGGKAVALARGDELLVLNDAKADPQLLKYTLWPPAVSPATDPDAPNRRKAMSRELRAYVQSGLEDLTRSKAGTVPAAGN</sequence>
<dbReference type="InterPro" id="IPR012160">
    <property type="entry name" value="LtaS-like"/>
</dbReference>
<dbReference type="Gene3D" id="3.30.1120.80">
    <property type="match status" value="1"/>
</dbReference>
<reference evidence="11 12" key="1">
    <citation type="submission" date="2020-10" db="EMBL/GenBank/DDBJ databases">
        <title>Wide distribution of Phycisphaera-like planctomycetes from WD2101 soil group in peatlands and genome analysis of the first cultivated representative.</title>
        <authorList>
            <person name="Dedysh S.N."/>
            <person name="Beletsky A.V."/>
            <person name="Ivanova A."/>
            <person name="Kulichevskaya I.S."/>
            <person name="Suzina N.E."/>
            <person name="Philippov D.A."/>
            <person name="Rakitin A.L."/>
            <person name="Mardanov A.V."/>
            <person name="Ravin N.V."/>
        </authorList>
    </citation>
    <scope>NUCLEOTIDE SEQUENCE [LARGE SCALE GENOMIC DNA]</scope>
    <source>
        <strain evidence="11 12">M1803</strain>
    </source>
</reference>
<evidence type="ECO:0000256" key="5">
    <source>
        <dbReference type="ARBA" id="ARBA00023136"/>
    </source>
</evidence>
<evidence type="ECO:0000313" key="11">
    <source>
        <dbReference type="EMBL" id="QOV90445.1"/>
    </source>
</evidence>
<feature type="binding site" evidence="7">
    <location>
        <position position="501"/>
    </location>
    <ligand>
        <name>substrate</name>
    </ligand>
</feature>
<keyword evidence="12" id="KW-1185">Reference proteome</keyword>
<keyword evidence="3 9" id="KW-0812">Transmembrane</keyword>
<dbReference type="Gene3D" id="3.40.720.10">
    <property type="entry name" value="Alkaline Phosphatase, subunit A"/>
    <property type="match status" value="1"/>
</dbReference>
<proteinExistence type="predicted"/>